<keyword evidence="4" id="KW-1185">Reference proteome</keyword>
<feature type="region of interest" description="Disordered" evidence="1">
    <location>
        <begin position="530"/>
        <end position="562"/>
    </location>
</feature>
<feature type="non-terminal residue" evidence="3">
    <location>
        <position position="1"/>
    </location>
</feature>
<dbReference type="AlphaFoldDB" id="A0A830D8S4"/>
<evidence type="ECO:0000256" key="1">
    <source>
        <dbReference type="SAM" id="MobiDB-lite"/>
    </source>
</evidence>
<evidence type="ECO:0000313" key="4">
    <source>
        <dbReference type="Proteomes" id="UP000653305"/>
    </source>
</evidence>
<dbReference type="EMBL" id="BMAC01001648">
    <property type="protein sequence ID" value="GFQ07650.1"/>
    <property type="molecule type" value="Genomic_DNA"/>
</dbReference>
<comment type="caution">
    <text evidence="3">The sequence shown here is derived from an EMBL/GenBank/DDBJ whole genome shotgun (WGS) entry which is preliminary data.</text>
</comment>
<protein>
    <recommendedName>
        <fullName evidence="2">Retrotransposon gag domain-containing protein</fullName>
    </recommendedName>
</protein>
<feature type="compositionally biased region" description="Basic and acidic residues" evidence="1">
    <location>
        <begin position="530"/>
        <end position="539"/>
    </location>
</feature>
<proteinExistence type="predicted"/>
<name>A0A830D8S4_9LAMI</name>
<evidence type="ECO:0000259" key="2">
    <source>
        <dbReference type="Pfam" id="PF03732"/>
    </source>
</evidence>
<feature type="non-terminal residue" evidence="3">
    <location>
        <position position="576"/>
    </location>
</feature>
<dbReference type="InterPro" id="IPR005162">
    <property type="entry name" value="Retrotrans_gag_dom"/>
</dbReference>
<feature type="region of interest" description="Disordered" evidence="1">
    <location>
        <begin position="295"/>
        <end position="348"/>
    </location>
</feature>
<feature type="domain" description="Retrotransposon gag" evidence="2">
    <location>
        <begin position="396"/>
        <end position="487"/>
    </location>
</feature>
<reference evidence="3" key="1">
    <citation type="submission" date="2020-07" db="EMBL/GenBank/DDBJ databases">
        <title>Ethylene signaling mediates host invasion by parasitic plants.</title>
        <authorList>
            <person name="Yoshida S."/>
        </authorList>
    </citation>
    <scope>NUCLEOTIDE SEQUENCE</scope>
    <source>
        <strain evidence="3">Okayama</strain>
    </source>
</reference>
<dbReference type="Pfam" id="PF03732">
    <property type="entry name" value="Retrotrans_gag"/>
    <property type="match status" value="1"/>
</dbReference>
<dbReference type="PANTHER" id="PTHR33223">
    <property type="entry name" value="CCHC-TYPE DOMAIN-CONTAINING PROTEIN"/>
    <property type="match status" value="1"/>
</dbReference>
<feature type="region of interest" description="Disordered" evidence="1">
    <location>
        <begin position="216"/>
        <end position="253"/>
    </location>
</feature>
<evidence type="ECO:0000313" key="3">
    <source>
        <dbReference type="EMBL" id="GFQ07650.1"/>
    </source>
</evidence>
<dbReference type="Proteomes" id="UP000653305">
    <property type="component" value="Unassembled WGS sequence"/>
</dbReference>
<organism evidence="3 4">
    <name type="scientific">Phtheirospermum japonicum</name>
    <dbReference type="NCBI Taxonomy" id="374723"/>
    <lineage>
        <taxon>Eukaryota</taxon>
        <taxon>Viridiplantae</taxon>
        <taxon>Streptophyta</taxon>
        <taxon>Embryophyta</taxon>
        <taxon>Tracheophyta</taxon>
        <taxon>Spermatophyta</taxon>
        <taxon>Magnoliopsida</taxon>
        <taxon>eudicotyledons</taxon>
        <taxon>Gunneridae</taxon>
        <taxon>Pentapetalae</taxon>
        <taxon>asterids</taxon>
        <taxon>lamiids</taxon>
        <taxon>Lamiales</taxon>
        <taxon>Orobanchaceae</taxon>
        <taxon>Orobanchaceae incertae sedis</taxon>
        <taxon>Phtheirospermum</taxon>
    </lineage>
</organism>
<dbReference type="OrthoDB" id="912280at2759"/>
<dbReference type="PANTHER" id="PTHR33223:SF10">
    <property type="entry name" value="AMINOTRANSFERASE-LIKE PLANT MOBILE DOMAIN-CONTAINING PROTEIN"/>
    <property type="match status" value="1"/>
</dbReference>
<gene>
    <name evidence="3" type="ORF">PHJA_002909100</name>
</gene>
<feature type="compositionally biased region" description="Polar residues" evidence="1">
    <location>
        <begin position="336"/>
        <end position="348"/>
    </location>
</feature>
<sequence>ERHDKFRSHGHIKLTDLKICARPDYKIVDYSGRTRGRQEVAHEVSNGSSQEVDLHTTLADDFLEVLIFWDEFWLAAKSLSPLGMEMEALSRREDLTRVKSDIDIEVVLRKTWNGEDLFSGFTVKRQVGPLVRIGYVTARDSRHRNLIRFTDLSIGEVSTGKPPVVLSNVFLCADQRGCSRFQALFLTSVIFWVETIGVVNGKVIKLRHGLRRNLVGEHGGTPSSAAPWGMPRSAETSTMGPKGTAPSAAAMPYAMPPPLGRSVPTNGGSFNESFLMQLSELIGKAVETVVEKKFAEMSTPPSNAPPARTVPLTETEPLRGHRTDQIPPQNREDLSTSDSEMSSQANPGLVKQMQSLQKEVREFRKKMTGTSTVPARHSIYGGAALHKFSDSVMCRVFPITFTKSAQLWFSQLPPRSISNFDEFSSAFLHQFTSCRKYQKMPLELFSLNHKEGEILLAYINRFTMARLEVPSAFEELLVNALAQGLRRGEFFQSLVVKPALKFGELLERAEKYIHLEEALKIKDEGEKKRERYDREDRAALKKPRPKLSMGRPRFDRYTPLETPQGEILQAIERHQC</sequence>
<feature type="compositionally biased region" description="Basic and acidic residues" evidence="1">
    <location>
        <begin position="316"/>
        <end position="334"/>
    </location>
</feature>
<accession>A0A830D8S4</accession>